<keyword evidence="5" id="KW-0325">Glycoprotein</keyword>
<dbReference type="FunFam" id="3.30.430.20:FF:000002">
    <property type="entry name" value="Cysteine-rich receptor-like protein kinase 10"/>
    <property type="match status" value="1"/>
</dbReference>
<dbReference type="GO" id="GO:0005576">
    <property type="term" value="C:extracellular region"/>
    <property type="evidence" value="ECO:0007669"/>
    <property type="project" value="UniProtKB-SubCell"/>
</dbReference>
<gene>
    <name evidence="10" type="ORF">SI8410_11016322</name>
</gene>
<evidence type="ECO:0000313" key="11">
    <source>
        <dbReference type="Proteomes" id="UP000663760"/>
    </source>
</evidence>
<evidence type="ECO:0000256" key="4">
    <source>
        <dbReference type="ARBA" id="ARBA00022737"/>
    </source>
</evidence>
<feature type="compositionally biased region" description="Pro residues" evidence="7">
    <location>
        <begin position="246"/>
        <end position="264"/>
    </location>
</feature>
<organism evidence="10 11">
    <name type="scientific">Spirodela intermedia</name>
    <name type="common">Intermediate duckweed</name>
    <dbReference type="NCBI Taxonomy" id="51605"/>
    <lineage>
        <taxon>Eukaryota</taxon>
        <taxon>Viridiplantae</taxon>
        <taxon>Streptophyta</taxon>
        <taxon>Embryophyta</taxon>
        <taxon>Tracheophyta</taxon>
        <taxon>Spermatophyta</taxon>
        <taxon>Magnoliopsida</taxon>
        <taxon>Liliopsida</taxon>
        <taxon>Araceae</taxon>
        <taxon>Lemnoideae</taxon>
        <taxon>Spirodela</taxon>
    </lineage>
</organism>
<reference evidence="10" key="1">
    <citation type="submission" date="2020-02" db="EMBL/GenBank/DDBJ databases">
        <authorList>
            <person name="Scholz U."/>
            <person name="Mascher M."/>
            <person name="Fiebig A."/>
        </authorList>
    </citation>
    <scope>NUCLEOTIDE SEQUENCE</scope>
</reference>
<dbReference type="Pfam" id="PF01657">
    <property type="entry name" value="Stress-antifung"/>
    <property type="match status" value="2"/>
</dbReference>
<proteinExistence type="inferred from homology"/>
<keyword evidence="3 8" id="KW-0732">Signal</keyword>
<evidence type="ECO:0000256" key="3">
    <source>
        <dbReference type="ARBA" id="ARBA00022729"/>
    </source>
</evidence>
<comment type="subcellular location">
    <subcellularLocation>
        <location evidence="1">Secreted</location>
    </subcellularLocation>
</comment>
<evidence type="ECO:0000256" key="6">
    <source>
        <dbReference type="ARBA" id="ARBA00038515"/>
    </source>
</evidence>
<sequence length="273" mass="28804">MASFLLVCSLILMMGSLFLGSAAGEPIYSLCNKKTNYTSNSTYQANLGRLISSLSSSAPATGFANDTAGEVPDRVYGLAICRGDVAASRCRDCLAGVARDAAAGCPGNKGATIFYEFCHLRYSGQNFFGSSTGTEISMWNTGNVSDVPTFDRLLGELLDNLTIRASSSERRFATGVVDFTSFQKIYALVQCTRDLAPETCNTCLMDEISYIPQCCEAKKGARVIGGSCYLRYEVAPFFNPSAAADPPAPPPPPSVPANMSPPPVGTTAAAGKS</sequence>
<dbReference type="AlphaFoldDB" id="A0A7I8L8R3"/>
<keyword evidence="2" id="KW-0964">Secreted</keyword>
<feature type="domain" description="Gnk2-homologous" evidence="9">
    <location>
        <begin position="132"/>
        <end position="237"/>
    </location>
</feature>
<evidence type="ECO:0000256" key="1">
    <source>
        <dbReference type="ARBA" id="ARBA00004613"/>
    </source>
</evidence>
<evidence type="ECO:0000259" key="9">
    <source>
        <dbReference type="PROSITE" id="PS51473"/>
    </source>
</evidence>
<dbReference type="InterPro" id="IPR050581">
    <property type="entry name" value="CRR_secretory_protein"/>
</dbReference>
<dbReference type="PANTHER" id="PTHR32411:SF43">
    <property type="entry name" value="CYSTEINE-RICH REPEAT SECRETORY PROTEIN 38"/>
    <property type="match status" value="1"/>
</dbReference>
<dbReference type="Proteomes" id="UP000663760">
    <property type="component" value="Chromosome 11"/>
</dbReference>
<feature type="chain" id="PRO_5029650198" description="Gnk2-homologous domain-containing protein" evidence="8">
    <location>
        <begin position="25"/>
        <end position="273"/>
    </location>
</feature>
<dbReference type="InterPro" id="IPR002902">
    <property type="entry name" value="GNK2"/>
</dbReference>
<feature type="signal peptide" evidence="8">
    <location>
        <begin position="1"/>
        <end position="24"/>
    </location>
</feature>
<evidence type="ECO:0000256" key="8">
    <source>
        <dbReference type="SAM" id="SignalP"/>
    </source>
</evidence>
<accession>A0A7I8L8R3</accession>
<keyword evidence="4" id="KW-0677">Repeat</keyword>
<dbReference type="PROSITE" id="PS51473">
    <property type="entry name" value="GNK2"/>
    <property type="match status" value="2"/>
</dbReference>
<evidence type="ECO:0000256" key="7">
    <source>
        <dbReference type="SAM" id="MobiDB-lite"/>
    </source>
</evidence>
<dbReference type="EMBL" id="LR746274">
    <property type="protein sequence ID" value="CAA7405644.1"/>
    <property type="molecule type" value="Genomic_DNA"/>
</dbReference>
<dbReference type="OrthoDB" id="673386at2759"/>
<dbReference type="Gene3D" id="3.30.430.20">
    <property type="entry name" value="Gnk2 domain, C-X8-C-X2-C motif"/>
    <property type="match status" value="2"/>
</dbReference>
<feature type="domain" description="Gnk2-homologous" evidence="9">
    <location>
        <begin position="25"/>
        <end position="127"/>
    </location>
</feature>
<keyword evidence="11" id="KW-1185">Reference proteome</keyword>
<evidence type="ECO:0000256" key="2">
    <source>
        <dbReference type="ARBA" id="ARBA00022525"/>
    </source>
</evidence>
<evidence type="ECO:0000256" key="5">
    <source>
        <dbReference type="ARBA" id="ARBA00023180"/>
    </source>
</evidence>
<name>A0A7I8L8R3_SPIIN</name>
<dbReference type="FunFam" id="3.30.430.20:FF:000009">
    <property type="entry name" value="Cysteine-rich receptor-like protein kinase 28"/>
    <property type="match status" value="1"/>
</dbReference>
<dbReference type="InterPro" id="IPR038408">
    <property type="entry name" value="GNK2_sf"/>
</dbReference>
<feature type="region of interest" description="Disordered" evidence="7">
    <location>
        <begin position="241"/>
        <end position="273"/>
    </location>
</feature>
<dbReference type="CDD" id="cd23509">
    <property type="entry name" value="Gnk2-like"/>
    <property type="match status" value="2"/>
</dbReference>
<comment type="similarity">
    <text evidence="6">Belongs to the cysteine-rich repeat secretory protein family.</text>
</comment>
<protein>
    <recommendedName>
        <fullName evidence="9">Gnk2-homologous domain-containing protein</fullName>
    </recommendedName>
</protein>
<dbReference type="PANTHER" id="PTHR32411">
    <property type="entry name" value="CYSTEINE-RICH REPEAT SECRETORY PROTEIN 38-RELATED"/>
    <property type="match status" value="1"/>
</dbReference>
<evidence type="ECO:0000313" key="10">
    <source>
        <dbReference type="EMBL" id="CAA7405644.1"/>
    </source>
</evidence>